<evidence type="ECO:0000256" key="3">
    <source>
        <dbReference type="ARBA" id="ARBA00022617"/>
    </source>
</evidence>
<sequence>MPIFTKDFSWTETESQVYILLPLKGTNPSKAAIISTDNYLRVNLFLLTTVSMATVTFTPFIFEAFLKNAVDDAKSIAKVIRGTVEFTLFKLVAGLWGVLSQCNLDKTAIFERRNAAEVEMKAKAEAKSKDRADRRYKQREYAVNQQIELECADKDRIKKLKDKENEDVANYLRAYNEENDSSEKKYEKDLLKEPPTIVEKQKSCDASSAVEVLKEKSSEEKSKVQSKGNEDLYKLNLPPIIFSKKKKRRKPKIEFPAPRVRCDIPVKFTPRAFPTAARESQAEEERLWLEKQAEARRMNVQRGDENFKPEECDPEWLKEKGECRLVISGLLGSLAACFIATASFFSSLSRVSPAMSTEESCLKQYSLKEVSDHDSRKSVWIVIHDLVYDVTPFLDEHPGGEEILLEQAGKNATENFEDVGHSTDAREMMKKFIIGEVIDEEKIDNKEPEKPDIPDSSDSDNSWRSWLFPKAAKSDSGFLHRLKSVSISNKNNTPQGFKHRDQHDVDDDTHGYASLTSINQYECAPSTSTSQQPVAHNSSLEYFISATPEKSNVIYAKPNKKKSASLPTIELVHHDRSDSDEIVTLSQINGDSLSLQMSSDEKNRNINSLITLSTVLKDNQKSFLHDDTHENRKSSVYLEGNSLKQSRQENRRVDLPTVEESLTVHEQENQDVLHLKAIIFRLIDLLKKYQPEISIENVSTNFEDVTGYSWPIDVKYLAPLFLAYDNKLKEKDEIIQHQEAKLIKLQLRQQEETKQRLYHINDDKQIQIQLSKWKLMCEEANFEMQAFKRKEVEDKEKIQKILQQLIELKDENNSLQSKIADFKMKSTQTKELQCINDKLMSRLTSSKTKNMKLKEKHRSTLARLNNCISEDKHLKIIDKIKENFVEKKEKSAEEIYELRRELKENKENLSKYAAEKCHLEGQNSALTKILRSVERKSTFHEEQYTRNVDEFAVARDYLESTELTIAGLKAERDSCVKIIEQLKGKMAVLKHRRYKTKTNKKKKRVLLVHKPVQNEHKECEKEIKRLQHLLDEERSKFQSIVDAKIKLETDLELVWRVCSTENQLTLNHLGVYGRCQ</sequence>
<evidence type="ECO:0000256" key="8">
    <source>
        <dbReference type="ARBA" id="ARBA00023136"/>
    </source>
</evidence>
<dbReference type="GO" id="GO:0090524">
    <property type="term" value="F:cytochrome-b5 reductase activity, acting on NADH"/>
    <property type="evidence" value="ECO:0007669"/>
    <property type="project" value="UniProtKB-EC"/>
</dbReference>
<keyword evidence="11" id="KW-0175">Coiled coil</keyword>
<feature type="transmembrane region" description="Helical" evidence="13">
    <location>
        <begin position="44"/>
        <end position="66"/>
    </location>
</feature>
<dbReference type="eggNOG" id="KOG1124">
    <property type="taxonomic scope" value="Eukaryota"/>
</dbReference>
<dbReference type="InterPro" id="IPR008978">
    <property type="entry name" value="HSP20-like_chaperone"/>
</dbReference>
<evidence type="ECO:0000256" key="13">
    <source>
        <dbReference type="SAM" id="Phobius"/>
    </source>
</evidence>
<keyword evidence="3" id="KW-0349">Heme</keyword>
<dbReference type="PANTHER" id="PTHR46492:SF1">
    <property type="entry name" value="DYNEIN AXONEMAL ASSEMBLY FACTOR 4"/>
    <property type="match status" value="1"/>
</dbReference>
<dbReference type="InterPro" id="IPR036400">
    <property type="entry name" value="Cyt_B5-like_heme/steroid_sf"/>
</dbReference>
<dbReference type="InterPro" id="IPR001199">
    <property type="entry name" value="Cyt_B5-like_heme/steroid-bd"/>
</dbReference>
<comment type="catalytic activity">
    <reaction evidence="10">
        <text>2 Fe(III)-[cytochrome b5] + NADH = 2 Fe(II)-[cytochrome b5] + NAD(+) + H(+)</text>
        <dbReference type="Rhea" id="RHEA:46680"/>
        <dbReference type="Rhea" id="RHEA-COMP:10438"/>
        <dbReference type="Rhea" id="RHEA-COMP:10439"/>
        <dbReference type="ChEBI" id="CHEBI:15378"/>
        <dbReference type="ChEBI" id="CHEBI:29033"/>
        <dbReference type="ChEBI" id="CHEBI:29034"/>
        <dbReference type="ChEBI" id="CHEBI:57540"/>
        <dbReference type="ChEBI" id="CHEBI:57945"/>
        <dbReference type="EC" id="1.6.2.2"/>
    </reaction>
</comment>
<dbReference type="GO" id="GO:0016020">
    <property type="term" value="C:membrane"/>
    <property type="evidence" value="ECO:0007669"/>
    <property type="project" value="UniProtKB-SubCell"/>
</dbReference>
<evidence type="ECO:0000256" key="7">
    <source>
        <dbReference type="ARBA" id="ARBA00023027"/>
    </source>
</evidence>
<dbReference type="STRING" id="126957.T1J559"/>
<feature type="coiled-coil region" evidence="11">
    <location>
        <begin position="728"/>
        <end position="755"/>
    </location>
</feature>
<protein>
    <recommendedName>
        <fullName evidence="2">cytochrome-b5 reductase</fullName>
        <ecNumber evidence="2">1.6.2.2</ecNumber>
    </recommendedName>
</protein>
<dbReference type="InterPro" id="IPR007052">
    <property type="entry name" value="CS_dom"/>
</dbReference>
<comment type="similarity">
    <text evidence="9">Belongs to the cytochrome b5 family.</text>
</comment>
<dbReference type="eggNOG" id="KOG0537">
    <property type="taxonomic scope" value="Eukaryota"/>
</dbReference>
<dbReference type="AlphaFoldDB" id="T1J559"/>
<name>T1J559_STRMM</name>
<feature type="region of interest" description="Disordered" evidence="12">
    <location>
        <begin position="489"/>
        <end position="511"/>
    </location>
</feature>
<feature type="transmembrane region" description="Helical" evidence="13">
    <location>
        <begin position="325"/>
        <end position="345"/>
    </location>
</feature>
<dbReference type="PRINTS" id="PR00363">
    <property type="entry name" value="CYTOCHROMEB5"/>
</dbReference>
<keyword evidence="5" id="KW-0479">Metal-binding</keyword>
<evidence type="ECO:0000256" key="12">
    <source>
        <dbReference type="SAM" id="MobiDB-lite"/>
    </source>
</evidence>
<evidence type="ECO:0000256" key="5">
    <source>
        <dbReference type="ARBA" id="ARBA00022723"/>
    </source>
</evidence>
<evidence type="ECO:0000256" key="10">
    <source>
        <dbReference type="ARBA" id="ARBA00047682"/>
    </source>
</evidence>
<evidence type="ECO:0000256" key="11">
    <source>
        <dbReference type="SAM" id="Coils"/>
    </source>
</evidence>
<dbReference type="Proteomes" id="UP000014500">
    <property type="component" value="Unassembled WGS sequence"/>
</dbReference>
<proteinExistence type="inferred from homology"/>
<dbReference type="EnsemblMetazoa" id="SMAR008757-RA">
    <property type="protein sequence ID" value="SMAR008757-PA"/>
    <property type="gene ID" value="SMAR008757"/>
</dbReference>
<reference evidence="17" key="1">
    <citation type="submission" date="2011-05" db="EMBL/GenBank/DDBJ databases">
        <authorList>
            <person name="Richards S.R."/>
            <person name="Qu J."/>
            <person name="Jiang H."/>
            <person name="Jhangiani S.N."/>
            <person name="Agravi P."/>
            <person name="Goodspeed R."/>
            <person name="Gross S."/>
            <person name="Mandapat C."/>
            <person name="Jackson L."/>
            <person name="Mathew T."/>
            <person name="Pu L."/>
            <person name="Thornton R."/>
            <person name="Saada N."/>
            <person name="Wilczek-Boney K.B."/>
            <person name="Lee S."/>
            <person name="Kovar C."/>
            <person name="Wu Y."/>
            <person name="Scherer S.E."/>
            <person name="Worley K.C."/>
            <person name="Muzny D.M."/>
            <person name="Gibbs R."/>
        </authorList>
    </citation>
    <scope>NUCLEOTIDE SEQUENCE</scope>
    <source>
        <strain evidence="17">Brora</strain>
    </source>
</reference>
<dbReference type="SUPFAM" id="SSF55856">
    <property type="entry name" value="Cytochrome b5-like heme/steroid binding domain"/>
    <property type="match status" value="1"/>
</dbReference>
<feature type="region of interest" description="Disordered" evidence="12">
    <location>
        <begin position="440"/>
        <end position="461"/>
    </location>
</feature>
<dbReference type="EMBL" id="JH431850">
    <property type="status" value="NOT_ANNOTATED_CDS"/>
    <property type="molecule type" value="Genomic_DNA"/>
</dbReference>
<dbReference type="GO" id="GO:0036159">
    <property type="term" value="P:inner dynein arm assembly"/>
    <property type="evidence" value="ECO:0007669"/>
    <property type="project" value="TreeGrafter"/>
</dbReference>
<dbReference type="EC" id="1.6.2.2" evidence="2"/>
<dbReference type="Pfam" id="PF00173">
    <property type="entry name" value="Cyt-b5"/>
    <property type="match status" value="1"/>
</dbReference>
<evidence type="ECO:0000256" key="4">
    <source>
        <dbReference type="ARBA" id="ARBA00022692"/>
    </source>
</evidence>
<dbReference type="PROSITE" id="PS50255">
    <property type="entry name" value="CYTOCHROME_B5_2"/>
    <property type="match status" value="1"/>
</dbReference>
<dbReference type="InterPro" id="IPR018506">
    <property type="entry name" value="Cyt_B5_heme-BS"/>
</dbReference>
<dbReference type="GO" id="GO:0003341">
    <property type="term" value="P:cilium movement"/>
    <property type="evidence" value="ECO:0007669"/>
    <property type="project" value="TreeGrafter"/>
</dbReference>
<evidence type="ECO:0000256" key="9">
    <source>
        <dbReference type="ARBA" id="ARBA00038168"/>
    </source>
</evidence>
<dbReference type="SUPFAM" id="SSF49764">
    <property type="entry name" value="HSP20-like chaperones"/>
    <property type="match status" value="1"/>
</dbReference>
<dbReference type="InterPro" id="IPR052004">
    <property type="entry name" value="Dynein_assembly_factor_4"/>
</dbReference>
<dbReference type="PROSITE" id="PS51203">
    <property type="entry name" value="CS"/>
    <property type="match status" value="1"/>
</dbReference>
<dbReference type="HOGENOM" id="CLU_286875_0_0_1"/>
<evidence type="ECO:0000256" key="2">
    <source>
        <dbReference type="ARBA" id="ARBA00012011"/>
    </source>
</evidence>
<feature type="coiled-coil region" evidence="11">
    <location>
        <begin position="798"/>
        <end position="825"/>
    </location>
</feature>
<keyword evidence="13" id="KW-1133">Transmembrane helix</keyword>
<comment type="subcellular location">
    <subcellularLocation>
        <location evidence="1">Membrane</location>
    </subcellularLocation>
</comment>
<dbReference type="Gene3D" id="2.60.40.790">
    <property type="match status" value="1"/>
</dbReference>
<evidence type="ECO:0000259" key="14">
    <source>
        <dbReference type="PROSITE" id="PS50255"/>
    </source>
</evidence>
<feature type="coiled-coil region" evidence="11">
    <location>
        <begin position="881"/>
        <end position="915"/>
    </location>
</feature>
<dbReference type="Gene3D" id="3.10.120.10">
    <property type="entry name" value="Cytochrome b5-like heme/steroid binding domain"/>
    <property type="match status" value="1"/>
</dbReference>
<evidence type="ECO:0000313" key="16">
    <source>
        <dbReference type="EnsemblMetazoa" id="SMAR008757-PA"/>
    </source>
</evidence>
<feature type="domain" description="Cytochrome b5 heme-binding" evidence="14">
    <location>
        <begin position="362"/>
        <end position="438"/>
    </location>
</feature>
<reference evidence="16" key="2">
    <citation type="submission" date="2015-02" db="UniProtKB">
        <authorList>
            <consortium name="EnsemblMetazoa"/>
        </authorList>
    </citation>
    <scope>IDENTIFICATION</scope>
</reference>
<dbReference type="GO" id="GO:0046872">
    <property type="term" value="F:metal ion binding"/>
    <property type="evidence" value="ECO:0007669"/>
    <property type="project" value="UniProtKB-KW"/>
</dbReference>
<keyword evidence="8 13" id="KW-0472">Membrane</keyword>
<keyword evidence="6" id="KW-0408">Iron</keyword>
<dbReference type="FunFam" id="3.10.120.10:FF:000002">
    <property type="entry name" value="Cytochrome b5 type B"/>
    <property type="match status" value="1"/>
</dbReference>
<keyword evidence="7" id="KW-0520">NAD</keyword>
<dbReference type="PROSITE" id="PS00191">
    <property type="entry name" value="CYTOCHROME_B5_1"/>
    <property type="match status" value="1"/>
</dbReference>
<dbReference type="GO" id="GO:0020037">
    <property type="term" value="F:heme binding"/>
    <property type="evidence" value="ECO:0007669"/>
    <property type="project" value="InterPro"/>
</dbReference>
<accession>T1J559</accession>
<evidence type="ECO:0000256" key="6">
    <source>
        <dbReference type="ARBA" id="ARBA00023004"/>
    </source>
</evidence>
<evidence type="ECO:0000313" key="17">
    <source>
        <dbReference type="Proteomes" id="UP000014500"/>
    </source>
</evidence>
<keyword evidence="4 13" id="KW-0812">Transmembrane</keyword>
<dbReference type="SMART" id="SM01117">
    <property type="entry name" value="Cyt-b5"/>
    <property type="match status" value="1"/>
</dbReference>
<evidence type="ECO:0000256" key="1">
    <source>
        <dbReference type="ARBA" id="ARBA00004370"/>
    </source>
</evidence>
<feature type="compositionally biased region" description="Basic and acidic residues" evidence="12">
    <location>
        <begin position="443"/>
        <end position="453"/>
    </location>
</feature>
<dbReference type="GO" id="GO:0036158">
    <property type="term" value="P:outer dynein arm assembly"/>
    <property type="evidence" value="ECO:0007669"/>
    <property type="project" value="TreeGrafter"/>
</dbReference>
<feature type="domain" description="CS" evidence="15">
    <location>
        <begin position="3"/>
        <end position="100"/>
    </location>
</feature>
<evidence type="ECO:0000259" key="15">
    <source>
        <dbReference type="PROSITE" id="PS51203"/>
    </source>
</evidence>
<organism evidence="16 17">
    <name type="scientific">Strigamia maritima</name>
    <name type="common">European centipede</name>
    <name type="synonym">Geophilus maritimus</name>
    <dbReference type="NCBI Taxonomy" id="126957"/>
    <lineage>
        <taxon>Eukaryota</taxon>
        <taxon>Metazoa</taxon>
        <taxon>Ecdysozoa</taxon>
        <taxon>Arthropoda</taxon>
        <taxon>Myriapoda</taxon>
        <taxon>Chilopoda</taxon>
        <taxon>Pleurostigmophora</taxon>
        <taxon>Geophilomorpha</taxon>
        <taxon>Linotaeniidae</taxon>
        <taxon>Strigamia</taxon>
    </lineage>
</organism>
<keyword evidence="17" id="KW-1185">Reference proteome</keyword>
<dbReference type="PhylomeDB" id="T1J559"/>
<dbReference type="PANTHER" id="PTHR46492">
    <property type="entry name" value="DYNEIN ASSEMBLY FACTOR 4, AXONEMAL"/>
    <property type="match status" value="1"/>
</dbReference>